<name>A0A1Y0EKP0_9BURK</name>
<keyword evidence="2" id="KW-1185">Reference proteome</keyword>
<evidence type="ECO:0008006" key="3">
    <source>
        <dbReference type="Google" id="ProtNLM"/>
    </source>
</evidence>
<evidence type="ECO:0000313" key="2">
    <source>
        <dbReference type="Proteomes" id="UP000196138"/>
    </source>
</evidence>
<organism evidence="1 2">
    <name type="scientific">Comamonas serinivorans</name>
    <dbReference type="NCBI Taxonomy" id="1082851"/>
    <lineage>
        <taxon>Bacteria</taxon>
        <taxon>Pseudomonadati</taxon>
        <taxon>Pseudomonadota</taxon>
        <taxon>Betaproteobacteria</taxon>
        <taxon>Burkholderiales</taxon>
        <taxon>Comamonadaceae</taxon>
        <taxon>Comamonas</taxon>
    </lineage>
</organism>
<protein>
    <recommendedName>
        <fullName evidence="3">Phosphoglycerate mutase</fullName>
    </recommendedName>
</protein>
<sequence length="330" mass="35047">MVHHVLLDGADCFAPDAIPPLPRLQRALQGWQALPPATQDAHAPTTPAEVLQATLLQLPGDPAQPPLAALSRGLAGVGCAWFTPCHVQLNMDHAELNDPAQLQLSDDESRALLATLAPLFAEDGIALCYESPLRWFAQGDALRHAAWVSLAQGTRHTLRADLLAPRNAAQDAADRRLLQRLNHEVQMLLYTHPVTDARAARRLPAVNAVWLHGAGMLSSLPPSPSNLQSLPIDTRLLQAAADGQAAWAQAWLTLDDELPEQLAALQAAAGSMPTAQPPSLGFCGATQALRLVPAATGLGPRLARWLKPLRVAQLLAPLSADHPTGGGHAL</sequence>
<dbReference type="AlphaFoldDB" id="A0A1Y0EKP0"/>
<proteinExistence type="predicted"/>
<dbReference type="RefSeq" id="WP_087278330.1">
    <property type="nucleotide sequence ID" value="NZ_CP021455.1"/>
</dbReference>
<gene>
    <name evidence="1" type="ORF">CCO03_05570</name>
</gene>
<evidence type="ECO:0000313" key="1">
    <source>
        <dbReference type="EMBL" id="ARU04215.1"/>
    </source>
</evidence>
<accession>A0A1Y0EKP0</accession>
<reference evidence="1 2" key="1">
    <citation type="submission" date="2017-05" db="EMBL/GenBank/DDBJ databases">
        <authorList>
            <person name="Song R."/>
            <person name="Chenine A.L."/>
            <person name="Ruprecht R.M."/>
        </authorList>
    </citation>
    <scope>NUCLEOTIDE SEQUENCE [LARGE SCALE GENOMIC DNA]</scope>
    <source>
        <strain evidence="1 2">DSM 26136</strain>
    </source>
</reference>
<dbReference type="OrthoDB" id="5295974at2"/>
<dbReference type="KEGG" id="cser:CCO03_05570"/>
<dbReference type="Proteomes" id="UP000196138">
    <property type="component" value="Chromosome"/>
</dbReference>
<dbReference type="EMBL" id="CP021455">
    <property type="protein sequence ID" value="ARU04215.1"/>
    <property type="molecule type" value="Genomic_DNA"/>
</dbReference>